<feature type="domain" description="Mce/MlaD" evidence="2">
    <location>
        <begin position="42"/>
        <end position="117"/>
    </location>
</feature>
<evidence type="ECO:0000313" key="4">
    <source>
        <dbReference type="Proteomes" id="UP001228643"/>
    </source>
</evidence>
<keyword evidence="1" id="KW-0472">Membrane</keyword>
<dbReference type="InterPro" id="IPR052336">
    <property type="entry name" value="MlaD_Phospholipid_Transporter"/>
</dbReference>
<evidence type="ECO:0000256" key="1">
    <source>
        <dbReference type="SAM" id="Phobius"/>
    </source>
</evidence>
<evidence type="ECO:0000259" key="2">
    <source>
        <dbReference type="Pfam" id="PF02470"/>
    </source>
</evidence>
<evidence type="ECO:0000313" key="3">
    <source>
        <dbReference type="EMBL" id="MDI5950131.1"/>
    </source>
</evidence>
<feature type="transmembrane region" description="Helical" evidence="1">
    <location>
        <begin position="12"/>
        <end position="30"/>
    </location>
</feature>
<dbReference type="EMBL" id="JASCRY010000003">
    <property type="protein sequence ID" value="MDI5950131.1"/>
    <property type="molecule type" value="Genomic_DNA"/>
</dbReference>
<dbReference type="Proteomes" id="UP001228643">
    <property type="component" value="Unassembled WGS sequence"/>
</dbReference>
<dbReference type="Pfam" id="PF02470">
    <property type="entry name" value="MlaD"/>
    <property type="match status" value="1"/>
</dbReference>
<reference evidence="3 4" key="1">
    <citation type="submission" date="2023-04" db="EMBL/GenBank/DDBJ databases">
        <title>Two novel species of Flavobacterium.</title>
        <authorList>
            <person name="Liu Q."/>
            <person name="Xin Y.-H."/>
        </authorList>
    </citation>
    <scope>NUCLEOTIDE SEQUENCE [LARGE SCALE GENOMIC DNA]</scope>
    <source>
        <strain evidence="3 4">LB2P87</strain>
    </source>
</reference>
<keyword evidence="1" id="KW-0812">Transmembrane</keyword>
<gene>
    <name evidence="3" type="ORF">QLS97_10780</name>
</gene>
<dbReference type="RefSeq" id="WP_282716625.1">
    <property type="nucleotide sequence ID" value="NZ_JASCRY010000003.1"/>
</dbReference>
<comment type="caution">
    <text evidence="3">The sequence shown here is derived from an EMBL/GenBank/DDBJ whole genome shotgun (WGS) entry which is preliminary data.</text>
</comment>
<protein>
    <submittedName>
        <fullName evidence="3">MlaD family protein</fullName>
    </submittedName>
</protein>
<sequence>MNKESGYQWKLGMFVIIGLVLFVATIYFVGKQKNLFGATFELNSKFNSVNGLEVGNNVRFSGINIGTVEEIEFLTDTSVVIKLVIKEEVRKYIKKDAIASINSDGLMGDKVLTISSGKNSNIIVEDNDNIASKQAIEMDDLMVSVKKSVDNAGVITAQLAQFSYSMNNGNGALSKLVSDEEFGNSIKKMVANLENSSNEFKKFTVKMNDGKGALSKLVSDEKMGRMIDSTLTNIKTGTEGLNEVIEAAKHNFLLRGYFNKKKKAEDKKLDDLEDQEEIEMKKELNIGAKFDTIK</sequence>
<dbReference type="InterPro" id="IPR003399">
    <property type="entry name" value="Mce/MlaD"/>
</dbReference>
<keyword evidence="4" id="KW-1185">Reference proteome</keyword>
<accession>A0AAW6TNU6</accession>
<organism evidence="3 4">
    <name type="scientific">Flavobacterium yafengii</name>
    <dbReference type="NCBI Taxonomy" id="3041253"/>
    <lineage>
        <taxon>Bacteria</taxon>
        <taxon>Pseudomonadati</taxon>
        <taxon>Bacteroidota</taxon>
        <taxon>Flavobacteriia</taxon>
        <taxon>Flavobacteriales</taxon>
        <taxon>Flavobacteriaceae</taxon>
        <taxon>Flavobacterium</taxon>
    </lineage>
</organism>
<keyword evidence="1" id="KW-1133">Transmembrane helix</keyword>
<dbReference type="PANTHER" id="PTHR33371">
    <property type="entry name" value="INTERMEMBRANE PHOSPHOLIPID TRANSPORT SYSTEM BINDING PROTEIN MLAD-RELATED"/>
    <property type="match status" value="1"/>
</dbReference>
<dbReference type="PANTHER" id="PTHR33371:SF4">
    <property type="entry name" value="INTERMEMBRANE PHOSPHOLIPID TRANSPORT SYSTEM BINDING PROTEIN MLAD"/>
    <property type="match status" value="1"/>
</dbReference>
<name>A0AAW6TNU6_9FLAO</name>
<proteinExistence type="predicted"/>
<dbReference type="AlphaFoldDB" id="A0AAW6TNU6"/>